<dbReference type="InterPro" id="IPR027417">
    <property type="entry name" value="P-loop_NTPase"/>
</dbReference>
<name>A0A6S6TPU1_9BACT</name>
<dbReference type="PANTHER" id="PTHR34301">
    <property type="entry name" value="DNA-BINDING PROTEIN-RELATED"/>
    <property type="match status" value="1"/>
</dbReference>
<dbReference type="Gene3D" id="3.40.50.300">
    <property type="entry name" value="P-loop containing nucleotide triphosphate hydrolases"/>
    <property type="match status" value="1"/>
</dbReference>
<organism evidence="1">
    <name type="scientific">uncultured Sulfurovum sp</name>
    <dbReference type="NCBI Taxonomy" id="269237"/>
    <lineage>
        <taxon>Bacteria</taxon>
        <taxon>Pseudomonadati</taxon>
        <taxon>Campylobacterota</taxon>
        <taxon>Epsilonproteobacteria</taxon>
        <taxon>Campylobacterales</taxon>
        <taxon>Sulfurovaceae</taxon>
        <taxon>Sulfurovum</taxon>
        <taxon>environmental samples</taxon>
    </lineage>
</organism>
<dbReference type="PANTHER" id="PTHR34301:SF8">
    <property type="entry name" value="ATPASE DOMAIN-CONTAINING PROTEIN"/>
    <property type="match status" value="1"/>
</dbReference>
<gene>
    <name evidence="1" type="ORF">HELGO_WM622</name>
</gene>
<evidence type="ECO:0008006" key="2">
    <source>
        <dbReference type="Google" id="ProtNLM"/>
    </source>
</evidence>
<protein>
    <recommendedName>
        <fullName evidence="2">ATPase domain-containing protein</fullName>
    </recommendedName>
</protein>
<sequence>MAIIAGQAVRGKDYWDRPFILEDIIEVIERGEHILLVAPRRVGKTSLMYRIMDTVGDEYVVIYVNTQAAHSESQFWEKLFDALMDEDFIATLQQRARNFWNTLSSLRLSEVGSDGIKFGDSEAIDYEKAFEMLLKSYDGDKKLVIMMDEFSQTIENIIQYENVEKAEKLLEVHRELRQNHKLSQKSAFVYAGSIGLESVVANMKSSKDINDLVNIDVPPLEKGDAEKFILHLCLSNGMKIEESDIKYILEKIEWLIPFYIQLIIQELKRFDRRGVSISNQTIDDAIEKVLSYKKVFVHWLERLEIFKKEEKNFAKDVLNTISKEKSIVSTDLYNMANKYKLSDYDAQQIVHALKYDGYINNSDNEHIYRFNSPILRIWWYKNVAN</sequence>
<reference evidence="1" key="1">
    <citation type="submission" date="2020-01" db="EMBL/GenBank/DDBJ databases">
        <authorList>
            <person name="Meier V. D."/>
            <person name="Meier V D."/>
        </authorList>
    </citation>
    <scope>NUCLEOTIDE SEQUENCE</scope>
    <source>
        <strain evidence="1">HLG_WM_MAG_01</strain>
    </source>
</reference>
<accession>A0A6S6TPU1</accession>
<dbReference type="EMBL" id="CACVAS010000107">
    <property type="protein sequence ID" value="CAA6820117.1"/>
    <property type="molecule type" value="Genomic_DNA"/>
</dbReference>
<evidence type="ECO:0000313" key="1">
    <source>
        <dbReference type="EMBL" id="CAA6820117.1"/>
    </source>
</evidence>
<dbReference type="SUPFAM" id="SSF52540">
    <property type="entry name" value="P-loop containing nucleoside triphosphate hydrolases"/>
    <property type="match status" value="1"/>
</dbReference>
<dbReference type="AlphaFoldDB" id="A0A6S6TPU1"/>
<proteinExistence type="predicted"/>